<dbReference type="EMBL" id="OANT01000002">
    <property type="protein sequence ID" value="SNX44204.1"/>
    <property type="molecule type" value="Genomic_DNA"/>
</dbReference>
<dbReference type="Proteomes" id="UP000219042">
    <property type="component" value="Unassembled WGS sequence"/>
</dbReference>
<sequence length="214" mass="24524">MIVEKIKQASMVDLISIITPIILIIGLMNKIGIYTSNEINSSWILSFFSPIEFMISDLEVYIYYAIAIFYLEKVIFTTDRSFMVEFLNANLMLISSFGGLSLLYFFQEKSISTIFNTYLYIALSLNGIGILFLSKKFGKIIGLILILIVPYKLGVAHAHKLSTKSLPIVEITDSHQWFLLDKYSDNVILINKSDKENRFKFIDIKDIDSVKQVF</sequence>
<protein>
    <submittedName>
        <fullName evidence="2">Uncharacterized protein</fullName>
    </submittedName>
</protein>
<keyword evidence="3" id="KW-1185">Reference proteome</keyword>
<dbReference type="AlphaFoldDB" id="A0A240E621"/>
<proteinExistence type="predicted"/>
<organism evidence="2 3">
    <name type="scientific">Acinetobacter puyangensis</name>
    <dbReference type="NCBI Taxonomy" id="1096779"/>
    <lineage>
        <taxon>Bacteria</taxon>
        <taxon>Pseudomonadati</taxon>
        <taxon>Pseudomonadota</taxon>
        <taxon>Gammaproteobacteria</taxon>
        <taxon>Moraxellales</taxon>
        <taxon>Moraxellaceae</taxon>
        <taxon>Acinetobacter</taxon>
    </lineage>
</organism>
<feature type="transmembrane region" description="Helical" evidence="1">
    <location>
        <begin position="53"/>
        <end position="71"/>
    </location>
</feature>
<feature type="transmembrane region" description="Helical" evidence="1">
    <location>
        <begin position="83"/>
        <end position="105"/>
    </location>
</feature>
<reference evidence="3" key="1">
    <citation type="submission" date="2016-09" db="EMBL/GenBank/DDBJ databases">
        <authorList>
            <person name="Varghese N."/>
            <person name="Submissions S."/>
        </authorList>
    </citation>
    <scope>NUCLEOTIDE SEQUENCE [LARGE SCALE GENOMIC DNA]</scope>
    <source>
        <strain evidence="3">ANC 4466</strain>
    </source>
</reference>
<evidence type="ECO:0000313" key="2">
    <source>
        <dbReference type="EMBL" id="SNX44204.1"/>
    </source>
</evidence>
<dbReference type="RefSeq" id="WP_097078450.1">
    <property type="nucleotide sequence ID" value="NZ_BAABHT010000003.1"/>
</dbReference>
<feature type="transmembrane region" description="Helical" evidence="1">
    <location>
        <begin position="12"/>
        <end position="33"/>
    </location>
</feature>
<accession>A0A240E621</accession>
<keyword evidence="1" id="KW-0472">Membrane</keyword>
<evidence type="ECO:0000313" key="3">
    <source>
        <dbReference type="Proteomes" id="UP000219042"/>
    </source>
</evidence>
<keyword evidence="1" id="KW-0812">Transmembrane</keyword>
<gene>
    <name evidence="2" type="ORF">SAMN05421731_102365</name>
</gene>
<feature type="transmembrane region" description="Helical" evidence="1">
    <location>
        <begin position="140"/>
        <end position="158"/>
    </location>
</feature>
<name>A0A240E621_9GAMM</name>
<feature type="transmembrane region" description="Helical" evidence="1">
    <location>
        <begin position="111"/>
        <end position="133"/>
    </location>
</feature>
<keyword evidence="1" id="KW-1133">Transmembrane helix</keyword>
<evidence type="ECO:0000256" key="1">
    <source>
        <dbReference type="SAM" id="Phobius"/>
    </source>
</evidence>